<dbReference type="GO" id="GO:1990604">
    <property type="term" value="C:IRE1-TRAF2-ASK1 complex"/>
    <property type="evidence" value="ECO:0007669"/>
    <property type="project" value="TreeGrafter"/>
</dbReference>
<dbReference type="RefSeq" id="XP_033602628.1">
    <property type="nucleotide sequence ID" value="XM_033743530.1"/>
</dbReference>
<reference evidence="2" key="1">
    <citation type="journal article" date="2020" name="Stud. Mycol.">
        <title>101 Dothideomycetes genomes: a test case for predicting lifestyles and emergence of pathogens.</title>
        <authorList>
            <person name="Haridas S."/>
            <person name="Albert R."/>
            <person name="Binder M."/>
            <person name="Bloem J."/>
            <person name="Labutti K."/>
            <person name="Salamov A."/>
            <person name="Andreopoulos B."/>
            <person name="Baker S."/>
            <person name="Barry K."/>
            <person name="Bills G."/>
            <person name="Bluhm B."/>
            <person name="Cannon C."/>
            <person name="Castanera R."/>
            <person name="Culley D."/>
            <person name="Daum C."/>
            <person name="Ezra D."/>
            <person name="Gonzalez J."/>
            <person name="Henrissat B."/>
            <person name="Kuo A."/>
            <person name="Liang C."/>
            <person name="Lipzen A."/>
            <person name="Lutzoni F."/>
            <person name="Magnuson J."/>
            <person name="Mondo S."/>
            <person name="Nolan M."/>
            <person name="Ohm R."/>
            <person name="Pangilinan J."/>
            <person name="Park H.-J."/>
            <person name="Ramirez L."/>
            <person name="Alfaro M."/>
            <person name="Sun H."/>
            <person name="Tritt A."/>
            <person name="Yoshinaga Y."/>
            <person name="Zwiers L.-H."/>
            <person name="Turgeon B."/>
            <person name="Goodwin S."/>
            <person name="Spatafora J."/>
            <person name="Crous P."/>
            <person name="Grigoriev I."/>
        </authorList>
    </citation>
    <scope>NUCLEOTIDE SEQUENCE</scope>
    <source>
        <strain evidence="2">CBS 121739</strain>
    </source>
</reference>
<evidence type="ECO:0000259" key="1">
    <source>
        <dbReference type="PROSITE" id="PS50011"/>
    </source>
</evidence>
<dbReference type="InterPro" id="IPR011009">
    <property type="entry name" value="Kinase-like_dom_sf"/>
</dbReference>
<gene>
    <name evidence="2" type="ORF">EJ05DRAFT_474079</name>
</gene>
<feature type="domain" description="Protein kinase" evidence="1">
    <location>
        <begin position="21"/>
        <end position="241"/>
    </location>
</feature>
<protein>
    <submittedName>
        <fullName evidence="2">Serine/threonine-protein kinase-like protein</fullName>
    </submittedName>
</protein>
<evidence type="ECO:0000313" key="3">
    <source>
        <dbReference type="Proteomes" id="UP000799437"/>
    </source>
</evidence>
<dbReference type="OrthoDB" id="4062651at2759"/>
<name>A0A6A6WF18_9PEZI</name>
<dbReference type="GO" id="GO:0004521">
    <property type="term" value="F:RNA endonuclease activity"/>
    <property type="evidence" value="ECO:0007669"/>
    <property type="project" value="InterPro"/>
</dbReference>
<keyword evidence="3" id="KW-1185">Reference proteome</keyword>
<dbReference type="PANTHER" id="PTHR13954">
    <property type="entry name" value="IRE1-RELATED"/>
    <property type="match status" value="1"/>
</dbReference>
<dbReference type="Gene3D" id="1.10.510.10">
    <property type="entry name" value="Transferase(Phosphotransferase) domain 1"/>
    <property type="match status" value="1"/>
</dbReference>
<dbReference type="Pfam" id="PF00069">
    <property type="entry name" value="Pkinase"/>
    <property type="match status" value="1"/>
</dbReference>
<dbReference type="GO" id="GO:0004674">
    <property type="term" value="F:protein serine/threonine kinase activity"/>
    <property type="evidence" value="ECO:0007669"/>
    <property type="project" value="InterPro"/>
</dbReference>
<keyword evidence="2" id="KW-0418">Kinase</keyword>
<dbReference type="Proteomes" id="UP000799437">
    <property type="component" value="Unassembled WGS sequence"/>
</dbReference>
<dbReference type="GO" id="GO:0036498">
    <property type="term" value="P:IRE1-mediated unfolded protein response"/>
    <property type="evidence" value="ECO:0007669"/>
    <property type="project" value="TreeGrafter"/>
</dbReference>
<dbReference type="InterPro" id="IPR000719">
    <property type="entry name" value="Prot_kinase_dom"/>
</dbReference>
<dbReference type="InterPro" id="IPR045133">
    <property type="entry name" value="IRE1/2-like"/>
</dbReference>
<dbReference type="SUPFAM" id="SSF56112">
    <property type="entry name" value="Protein kinase-like (PK-like)"/>
    <property type="match status" value="1"/>
</dbReference>
<dbReference type="PANTHER" id="PTHR13954:SF6">
    <property type="entry name" value="NON-SPECIFIC SERINE_THREONINE PROTEIN KINASE"/>
    <property type="match status" value="1"/>
</dbReference>
<dbReference type="AlphaFoldDB" id="A0A6A6WF18"/>
<dbReference type="GO" id="GO:0070059">
    <property type="term" value="P:intrinsic apoptotic signaling pathway in response to endoplasmic reticulum stress"/>
    <property type="evidence" value="ECO:0007669"/>
    <property type="project" value="TreeGrafter"/>
</dbReference>
<keyword evidence="2" id="KW-0808">Transferase</keyword>
<dbReference type="GeneID" id="54484584"/>
<evidence type="ECO:0000313" key="2">
    <source>
        <dbReference type="EMBL" id="KAF2760177.1"/>
    </source>
</evidence>
<dbReference type="PROSITE" id="PS50011">
    <property type="entry name" value="PROTEIN_KINASE_DOM"/>
    <property type="match status" value="1"/>
</dbReference>
<accession>A0A6A6WF18</accession>
<dbReference type="GO" id="GO:0005524">
    <property type="term" value="F:ATP binding"/>
    <property type="evidence" value="ECO:0007669"/>
    <property type="project" value="InterPro"/>
</dbReference>
<organism evidence="2 3">
    <name type="scientific">Pseudovirgaria hyperparasitica</name>
    <dbReference type="NCBI Taxonomy" id="470096"/>
    <lineage>
        <taxon>Eukaryota</taxon>
        <taxon>Fungi</taxon>
        <taxon>Dikarya</taxon>
        <taxon>Ascomycota</taxon>
        <taxon>Pezizomycotina</taxon>
        <taxon>Dothideomycetes</taxon>
        <taxon>Dothideomycetes incertae sedis</taxon>
        <taxon>Acrospermales</taxon>
        <taxon>Acrospermaceae</taxon>
        <taxon>Pseudovirgaria</taxon>
    </lineage>
</organism>
<proteinExistence type="predicted"/>
<sequence>MSTHVVEYAEAFETVYGDLTFSHTKIIAKHESSYLYALSDRRFRAKSEIDLQLLTLVPIPSSNIWPDFPSHFTRAPDDAALHYHVKRPHLIDYGDTEVSTRMSDVMLHEAQICEILRRSPHPNIAQYHGCVVDDGKISGLCFERYDHDLLQESKSQRSFSLAACLTDIRRGLTHLHGLGIIHCDINPSNILCKDGRFVIGDFDSCAFEGQELGLKGGTIGWRLEDCRVAKRENDFFWIVKD</sequence>
<dbReference type="EMBL" id="ML996568">
    <property type="protein sequence ID" value="KAF2760177.1"/>
    <property type="molecule type" value="Genomic_DNA"/>
</dbReference>
<dbReference type="GO" id="GO:0051082">
    <property type="term" value="F:unfolded protein binding"/>
    <property type="evidence" value="ECO:0007669"/>
    <property type="project" value="TreeGrafter"/>
</dbReference>